<dbReference type="InterPro" id="IPR014984">
    <property type="entry name" value="HopJ"/>
</dbReference>
<sequence length="40" mass="4766">DYYRKDVLQNPQSNDHQNIRNFMHSGWSGISFNARVLTKK</sequence>
<gene>
    <name evidence="1" type="ORF">MNBD_GAMMA10-1709</name>
</gene>
<dbReference type="EMBL" id="UOFJ01000181">
    <property type="protein sequence ID" value="VAW65482.1"/>
    <property type="molecule type" value="Genomic_DNA"/>
</dbReference>
<protein>
    <recommendedName>
        <fullName evidence="2">Type III effector HopPmaJ</fullName>
    </recommendedName>
</protein>
<name>A0A3B0XQK8_9ZZZZ</name>
<proteinExistence type="predicted"/>
<dbReference type="AlphaFoldDB" id="A0A3B0XQK8"/>
<dbReference type="Pfam" id="PF08888">
    <property type="entry name" value="HopJ"/>
    <property type="match status" value="1"/>
</dbReference>
<evidence type="ECO:0000313" key="1">
    <source>
        <dbReference type="EMBL" id="VAW65482.1"/>
    </source>
</evidence>
<evidence type="ECO:0008006" key="2">
    <source>
        <dbReference type="Google" id="ProtNLM"/>
    </source>
</evidence>
<dbReference type="InterPro" id="IPR038604">
    <property type="entry name" value="HopJ_sf"/>
</dbReference>
<accession>A0A3B0XQK8</accession>
<feature type="non-terminal residue" evidence="1">
    <location>
        <position position="1"/>
    </location>
</feature>
<organism evidence="1">
    <name type="scientific">hydrothermal vent metagenome</name>
    <dbReference type="NCBI Taxonomy" id="652676"/>
    <lineage>
        <taxon>unclassified sequences</taxon>
        <taxon>metagenomes</taxon>
        <taxon>ecological metagenomes</taxon>
    </lineage>
</organism>
<reference evidence="1" key="1">
    <citation type="submission" date="2018-06" db="EMBL/GenBank/DDBJ databases">
        <authorList>
            <person name="Zhirakovskaya E."/>
        </authorList>
    </citation>
    <scope>NUCLEOTIDE SEQUENCE</scope>
</reference>
<dbReference type="Gene3D" id="3.20.160.10">
    <property type="entry name" value="vpa0580 domain like"/>
    <property type="match status" value="1"/>
</dbReference>